<dbReference type="RefSeq" id="WP_197165471.1">
    <property type="nucleotide sequence ID" value="NZ_JADZGI010000002.1"/>
</dbReference>
<feature type="chain" id="PRO_5037648971" evidence="1">
    <location>
        <begin position="23"/>
        <end position="93"/>
    </location>
</feature>
<dbReference type="EMBL" id="JADZGI010000002">
    <property type="protein sequence ID" value="MBH0114290.1"/>
    <property type="molecule type" value="Genomic_DNA"/>
</dbReference>
<protein>
    <submittedName>
        <fullName evidence="2">Uncharacterized protein</fullName>
    </submittedName>
</protein>
<comment type="caution">
    <text evidence="2">The sequence shown here is derived from an EMBL/GenBank/DDBJ whole genome shotgun (WGS) entry which is preliminary data.</text>
</comment>
<reference evidence="2" key="1">
    <citation type="submission" date="2020-11" db="EMBL/GenBank/DDBJ databases">
        <title>Novosphingobium aureum sp. nov., a marine bacterium isolated from sediment of a salt flat.</title>
        <authorList>
            <person name="Yoo Y."/>
            <person name="Kim J.-J."/>
        </authorList>
    </citation>
    <scope>NUCLEOTIDE SEQUENCE</scope>
    <source>
        <strain evidence="2">YJ-S2-02</strain>
    </source>
</reference>
<keyword evidence="1" id="KW-0732">Signal</keyword>
<proteinExistence type="predicted"/>
<gene>
    <name evidence="2" type="ORF">I5E68_15195</name>
</gene>
<dbReference type="AlphaFoldDB" id="A0A931HDV4"/>
<dbReference type="Proteomes" id="UP000617634">
    <property type="component" value="Unassembled WGS sequence"/>
</dbReference>
<keyword evidence="3" id="KW-1185">Reference proteome</keyword>
<feature type="signal peptide" evidence="1">
    <location>
        <begin position="1"/>
        <end position="22"/>
    </location>
</feature>
<accession>A0A931HDV4</accession>
<evidence type="ECO:0000313" key="2">
    <source>
        <dbReference type="EMBL" id="MBH0114290.1"/>
    </source>
</evidence>
<name>A0A931HDV4_9SPHN</name>
<evidence type="ECO:0000313" key="3">
    <source>
        <dbReference type="Proteomes" id="UP000617634"/>
    </source>
</evidence>
<organism evidence="2 3">
    <name type="scientific">Novosphingobium aureum</name>
    <dbReference type="NCBI Taxonomy" id="2792964"/>
    <lineage>
        <taxon>Bacteria</taxon>
        <taxon>Pseudomonadati</taxon>
        <taxon>Pseudomonadota</taxon>
        <taxon>Alphaproteobacteria</taxon>
        <taxon>Sphingomonadales</taxon>
        <taxon>Sphingomonadaceae</taxon>
        <taxon>Novosphingobium</taxon>
    </lineage>
</organism>
<sequence>MFKTVFATATLVLAAAPAVAQADDARNFSHEGVDYAYTSEKKGNVTVIEGKASGNVPFRLYVKGDHISGTFNNRYVSFSKADVVRDNAIFAAD</sequence>
<evidence type="ECO:0000256" key="1">
    <source>
        <dbReference type="SAM" id="SignalP"/>
    </source>
</evidence>